<dbReference type="CDD" id="cd00090">
    <property type="entry name" value="HTH_ARSR"/>
    <property type="match status" value="1"/>
</dbReference>
<dbReference type="NCBIfam" id="NF033788">
    <property type="entry name" value="HTH_metalloreg"/>
    <property type="match status" value="1"/>
</dbReference>
<dbReference type="Proteomes" id="UP000198373">
    <property type="component" value="Unassembled WGS sequence"/>
</dbReference>
<dbReference type="InterPro" id="IPR001845">
    <property type="entry name" value="HTH_ArsR_DNA-bd_dom"/>
</dbReference>
<proteinExistence type="predicted"/>
<organism evidence="5 6">
    <name type="scientific">Geodermatophilus pulveris</name>
    <dbReference type="NCBI Taxonomy" id="1564159"/>
    <lineage>
        <taxon>Bacteria</taxon>
        <taxon>Bacillati</taxon>
        <taxon>Actinomycetota</taxon>
        <taxon>Actinomycetes</taxon>
        <taxon>Geodermatophilales</taxon>
        <taxon>Geodermatophilaceae</taxon>
        <taxon>Geodermatophilus</taxon>
    </lineage>
</organism>
<dbReference type="AlphaFoldDB" id="A0A239DTI2"/>
<dbReference type="SMART" id="SM00418">
    <property type="entry name" value="HTH_ARSR"/>
    <property type="match status" value="1"/>
</dbReference>
<dbReference type="PRINTS" id="PR00778">
    <property type="entry name" value="HTHARSR"/>
</dbReference>
<dbReference type="InterPro" id="IPR036390">
    <property type="entry name" value="WH_DNA-bd_sf"/>
</dbReference>
<dbReference type="Gene3D" id="1.10.10.10">
    <property type="entry name" value="Winged helix-like DNA-binding domain superfamily/Winged helix DNA-binding domain"/>
    <property type="match status" value="1"/>
</dbReference>
<dbReference type="SUPFAM" id="SSF46785">
    <property type="entry name" value="Winged helix' DNA-binding domain"/>
    <property type="match status" value="1"/>
</dbReference>
<keyword evidence="2 5" id="KW-0238">DNA-binding</keyword>
<protein>
    <submittedName>
        <fullName evidence="5">DNA-binding transcriptional regulator, ArsR family</fullName>
    </submittedName>
</protein>
<dbReference type="RefSeq" id="WP_089305105.1">
    <property type="nucleotide sequence ID" value="NZ_FZOO01000003.1"/>
</dbReference>
<sequence>MRNDRPQPHQHPVDAERVARARERLPSRDDAAAVAGVLTLISDPTRSRVLYALDVAEELCVGDLALALEVNEDAVGYALRVLRTAGLVANRREGRVVYYRLAPDFPEPLLDHCLWRLVALTRSPAADDAP</sequence>
<reference evidence="6" key="1">
    <citation type="submission" date="2017-06" db="EMBL/GenBank/DDBJ databases">
        <authorList>
            <person name="Varghese N."/>
            <person name="Submissions S."/>
        </authorList>
    </citation>
    <scope>NUCLEOTIDE SEQUENCE [LARGE SCALE GENOMIC DNA]</scope>
    <source>
        <strain evidence="6">DSM 46839</strain>
    </source>
</reference>
<keyword evidence="1" id="KW-0805">Transcription regulation</keyword>
<keyword evidence="6" id="KW-1185">Reference proteome</keyword>
<dbReference type="PROSITE" id="PS50987">
    <property type="entry name" value="HTH_ARSR_2"/>
    <property type="match status" value="1"/>
</dbReference>
<evidence type="ECO:0000313" key="6">
    <source>
        <dbReference type="Proteomes" id="UP000198373"/>
    </source>
</evidence>
<dbReference type="InterPro" id="IPR051011">
    <property type="entry name" value="Metal_resp_trans_reg"/>
</dbReference>
<evidence type="ECO:0000256" key="1">
    <source>
        <dbReference type="ARBA" id="ARBA00023015"/>
    </source>
</evidence>
<evidence type="ECO:0000256" key="3">
    <source>
        <dbReference type="ARBA" id="ARBA00023163"/>
    </source>
</evidence>
<feature type="domain" description="HTH arsR-type" evidence="4">
    <location>
        <begin position="26"/>
        <end position="121"/>
    </location>
</feature>
<accession>A0A239DTI2</accession>
<dbReference type="GO" id="GO:0003677">
    <property type="term" value="F:DNA binding"/>
    <property type="evidence" value="ECO:0007669"/>
    <property type="project" value="UniProtKB-KW"/>
</dbReference>
<dbReference type="EMBL" id="FZOO01000003">
    <property type="protein sequence ID" value="SNS34884.1"/>
    <property type="molecule type" value="Genomic_DNA"/>
</dbReference>
<dbReference type="InterPro" id="IPR036388">
    <property type="entry name" value="WH-like_DNA-bd_sf"/>
</dbReference>
<dbReference type="GO" id="GO:0003700">
    <property type="term" value="F:DNA-binding transcription factor activity"/>
    <property type="evidence" value="ECO:0007669"/>
    <property type="project" value="InterPro"/>
</dbReference>
<evidence type="ECO:0000313" key="5">
    <source>
        <dbReference type="EMBL" id="SNS34884.1"/>
    </source>
</evidence>
<dbReference type="Pfam" id="PF01022">
    <property type="entry name" value="HTH_5"/>
    <property type="match status" value="1"/>
</dbReference>
<dbReference type="OrthoDB" id="9810923at2"/>
<dbReference type="PANTHER" id="PTHR43132:SF6">
    <property type="entry name" value="HTH-TYPE TRANSCRIPTIONAL REPRESSOR CZRA"/>
    <property type="match status" value="1"/>
</dbReference>
<dbReference type="InterPro" id="IPR011991">
    <property type="entry name" value="ArsR-like_HTH"/>
</dbReference>
<evidence type="ECO:0000256" key="2">
    <source>
        <dbReference type="ARBA" id="ARBA00023125"/>
    </source>
</evidence>
<dbReference type="PANTHER" id="PTHR43132">
    <property type="entry name" value="ARSENICAL RESISTANCE OPERON REPRESSOR ARSR-RELATED"/>
    <property type="match status" value="1"/>
</dbReference>
<gene>
    <name evidence="5" type="ORF">SAMN06893096_103328</name>
</gene>
<name>A0A239DTI2_9ACTN</name>
<keyword evidence="3" id="KW-0804">Transcription</keyword>
<evidence type="ECO:0000259" key="4">
    <source>
        <dbReference type="PROSITE" id="PS50987"/>
    </source>
</evidence>